<evidence type="ECO:0000256" key="5">
    <source>
        <dbReference type="ARBA" id="ARBA00022723"/>
    </source>
</evidence>
<keyword evidence="9 14" id="KW-1133">Transmembrane helix</keyword>
<dbReference type="PANTHER" id="PTHR12863">
    <property type="entry name" value="FATTY ACID HYDROXYLASE"/>
    <property type="match status" value="1"/>
</dbReference>
<evidence type="ECO:0000256" key="8">
    <source>
        <dbReference type="ARBA" id="ARBA00022833"/>
    </source>
</evidence>
<feature type="transmembrane region" description="Helical" evidence="14">
    <location>
        <begin position="120"/>
        <end position="137"/>
    </location>
</feature>
<comment type="caution">
    <text evidence="16">The sequence shown here is derived from an EMBL/GenBank/DDBJ whole genome shotgun (WGS) entry which is preliminary data.</text>
</comment>
<keyword evidence="17" id="KW-1185">Reference proteome</keyword>
<comment type="subcellular location">
    <subcellularLocation>
        <location evidence="2">Endoplasmic reticulum membrane</location>
        <topology evidence="2">Multi-pass membrane protein</topology>
    </subcellularLocation>
</comment>
<keyword evidence="13" id="KW-0275">Fatty acid biosynthesis</keyword>
<keyword evidence="8" id="KW-0862">Zinc</keyword>
<keyword evidence="5" id="KW-0479">Metal-binding</keyword>
<reference evidence="16 17" key="1">
    <citation type="submission" date="2019-12" db="EMBL/GenBank/DDBJ databases">
        <title>Mucilaginibacter sp. HME9299 genome sequencing and assembly.</title>
        <authorList>
            <person name="Kang H."/>
            <person name="Kim H."/>
            <person name="Joh K."/>
        </authorList>
    </citation>
    <scope>NUCLEOTIDE SEQUENCE [LARGE SCALE GENOMIC DNA]</scope>
    <source>
        <strain evidence="16 17">HME9299</strain>
    </source>
</reference>
<dbReference type="GO" id="GO:0006633">
    <property type="term" value="P:fatty acid biosynthetic process"/>
    <property type="evidence" value="ECO:0007669"/>
    <property type="project" value="UniProtKB-KW"/>
</dbReference>
<keyword evidence="6" id="KW-0256">Endoplasmic reticulum</keyword>
<protein>
    <submittedName>
        <fullName evidence="16">Fatty acid hydroxylase</fullName>
    </submittedName>
</protein>
<feature type="transmembrane region" description="Helical" evidence="14">
    <location>
        <begin position="12"/>
        <end position="31"/>
    </location>
</feature>
<keyword evidence="4 14" id="KW-0812">Transmembrane</keyword>
<dbReference type="GO" id="GO:0080132">
    <property type="term" value="F:fatty acid 2-hydroxylase activity"/>
    <property type="evidence" value="ECO:0007669"/>
    <property type="project" value="InterPro"/>
</dbReference>
<evidence type="ECO:0000256" key="3">
    <source>
        <dbReference type="ARBA" id="ARBA00022516"/>
    </source>
</evidence>
<keyword evidence="7" id="KW-0276">Fatty acid metabolism</keyword>
<keyword evidence="11" id="KW-0443">Lipid metabolism</keyword>
<accession>A0A6I4I882</accession>
<keyword evidence="3" id="KW-0444">Lipid biosynthesis</keyword>
<evidence type="ECO:0000256" key="1">
    <source>
        <dbReference type="ARBA" id="ARBA00001947"/>
    </source>
</evidence>
<evidence type="ECO:0000256" key="13">
    <source>
        <dbReference type="ARBA" id="ARBA00023160"/>
    </source>
</evidence>
<evidence type="ECO:0000256" key="11">
    <source>
        <dbReference type="ARBA" id="ARBA00023098"/>
    </source>
</evidence>
<evidence type="ECO:0000259" key="15">
    <source>
        <dbReference type="Pfam" id="PF04116"/>
    </source>
</evidence>
<evidence type="ECO:0000256" key="14">
    <source>
        <dbReference type="SAM" id="Phobius"/>
    </source>
</evidence>
<dbReference type="EMBL" id="WQLA01000003">
    <property type="protein sequence ID" value="MVN91445.1"/>
    <property type="molecule type" value="Genomic_DNA"/>
</dbReference>
<evidence type="ECO:0000313" key="16">
    <source>
        <dbReference type="EMBL" id="MVN91445.1"/>
    </source>
</evidence>
<evidence type="ECO:0000313" key="17">
    <source>
        <dbReference type="Proteomes" id="UP000434850"/>
    </source>
</evidence>
<dbReference type="InterPro" id="IPR014430">
    <property type="entry name" value="Scs7"/>
</dbReference>
<name>A0A6I4I882_9SPHI</name>
<evidence type="ECO:0000256" key="4">
    <source>
        <dbReference type="ARBA" id="ARBA00022692"/>
    </source>
</evidence>
<evidence type="ECO:0000256" key="7">
    <source>
        <dbReference type="ARBA" id="ARBA00022832"/>
    </source>
</evidence>
<keyword evidence="10" id="KW-0560">Oxidoreductase</keyword>
<gene>
    <name evidence="16" type="ORF">GO816_09950</name>
</gene>
<dbReference type="GO" id="GO:0005506">
    <property type="term" value="F:iron ion binding"/>
    <property type="evidence" value="ECO:0007669"/>
    <property type="project" value="InterPro"/>
</dbReference>
<dbReference type="PANTHER" id="PTHR12863:SF1">
    <property type="entry name" value="FATTY ACID 2-HYDROXYLASE"/>
    <property type="match status" value="1"/>
</dbReference>
<dbReference type="Proteomes" id="UP000434850">
    <property type="component" value="Unassembled WGS sequence"/>
</dbReference>
<dbReference type="AlphaFoldDB" id="A0A6I4I882"/>
<organism evidence="16 17">
    <name type="scientific">Mucilaginibacter aquatilis</name>
    <dbReference type="NCBI Taxonomy" id="1517760"/>
    <lineage>
        <taxon>Bacteria</taxon>
        <taxon>Pseudomonadati</taxon>
        <taxon>Bacteroidota</taxon>
        <taxon>Sphingobacteriia</taxon>
        <taxon>Sphingobacteriales</taxon>
        <taxon>Sphingobacteriaceae</taxon>
        <taxon>Mucilaginibacter</taxon>
    </lineage>
</organism>
<feature type="transmembrane region" description="Helical" evidence="14">
    <location>
        <begin position="96"/>
        <end position="114"/>
    </location>
</feature>
<comment type="cofactor">
    <cofactor evidence="1">
        <name>Zn(2+)</name>
        <dbReference type="ChEBI" id="CHEBI:29105"/>
    </cofactor>
</comment>
<dbReference type="Pfam" id="PF04116">
    <property type="entry name" value="FA_hydroxylase"/>
    <property type="match status" value="1"/>
</dbReference>
<feature type="domain" description="Fatty acid hydroxylase" evidence="15">
    <location>
        <begin position="47"/>
        <end position="186"/>
    </location>
</feature>
<proteinExistence type="predicted"/>
<evidence type="ECO:0000256" key="2">
    <source>
        <dbReference type="ARBA" id="ARBA00004477"/>
    </source>
</evidence>
<evidence type="ECO:0000256" key="12">
    <source>
        <dbReference type="ARBA" id="ARBA00023136"/>
    </source>
</evidence>
<evidence type="ECO:0000256" key="10">
    <source>
        <dbReference type="ARBA" id="ARBA00023002"/>
    </source>
</evidence>
<sequence length="204" mass="24317">MFKSNLLEPLSKVHYTVPLFLFIPVILYCLYRCLNAGLWWWEYLVTFIIGLVVWTLTEYIMHRYVFHCELPGEIGKRLHFIIHGVHHDYPSDRLRLVMPPSLSIPLAIGFYYFFRFIIPLSYFWCFFAAFLIGYLVYDIGHYAMHHFNFKSGIFKRIKQHHMLHHYQQPEKGYGVSSPLWDHILGSVFDKAQSVKTDLPRGIRK</sequence>
<evidence type="ECO:0000256" key="9">
    <source>
        <dbReference type="ARBA" id="ARBA00022989"/>
    </source>
</evidence>
<dbReference type="InterPro" id="IPR006694">
    <property type="entry name" value="Fatty_acid_hydroxylase"/>
</dbReference>
<dbReference type="OrthoDB" id="9784228at2"/>
<dbReference type="GO" id="GO:0016020">
    <property type="term" value="C:membrane"/>
    <property type="evidence" value="ECO:0007669"/>
    <property type="project" value="InterPro"/>
</dbReference>
<evidence type="ECO:0000256" key="6">
    <source>
        <dbReference type="ARBA" id="ARBA00022824"/>
    </source>
</evidence>
<keyword evidence="12 14" id="KW-0472">Membrane</keyword>
<feature type="transmembrane region" description="Helical" evidence="14">
    <location>
        <begin position="37"/>
        <end position="56"/>
    </location>
</feature>